<gene>
    <name evidence="2" type="ORF">Rhow_008403</name>
</gene>
<dbReference type="Gene3D" id="2.60.200.60">
    <property type="match status" value="1"/>
</dbReference>
<dbReference type="InterPro" id="IPR008727">
    <property type="entry name" value="PAAR_motif"/>
</dbReference>
<sequence length="117" mass="11804">MATDIHLIQAPGPTTPAPVPHPFSGILDGGLSGDVNINGRPAATLNSTATNTPVHIPQGGAFVNPPTNRATIIRGSATVFINKRPACRHGDTALTCNDPVPLPVGSVIATSTVLIGG</sequence>
<dbReference type="Pfam" id="PF05488">
    <property type="entry name" value="PAAR_motif"/>
    <property type="match status" value="1"/>
</dbReference>
<protein>
    <recommendedName>
        <fullName evidence="4">PAAR motif-containing protein</fullName>
    </recommendedName>
</protein>
<name>A0A402CKP1_RHOWR</name>
<evidence type="ECO:0000256" key="1">
    <source>
        <dbReference type="SAM" id="MobiDB-lite"/>
    </source>
</evidence>
<dbReference type="AlphaFoldDB" id="A0A402CKP1"/>
<dbReference type="CDD" id="cd14740">
    <property type="entry name" value="PAAR_4"/>
    <property type="match status" value="1"/>
</dbReference>
<evidence type="ECO:0008006" key="4">
    <source>
        <dbReference type="Google" id="ProtNLM"/>
    </source>
</evidence>
<feature type="region of interest" description="Disordered" evidence="1">
    <location>
        <begin position="1"/>
        <end position="22"/>
    </location>
</feature>
<keyword evidence="3" id="KW-1185">Reference proteome</keyword>
<dbReference type="EMBL" id="BHYM01000087">
    <property type="protein sequence ID" value="GCE44105.1"/>
    <property type="molecule type" value="Genomic_DNA"/>
</dbReference>
<dbReference type="RefSeq" id="WP_225858475.1">
    <property type="nucleotide sequence ID" value="NZ_BHYM01000087.1"/>
</dbReference>
<proteinExistence type="predicted"/>
<evidence type="ECO:0000313" key="3">
    <source>
        <dbReference type="Proteomes" id="UP000287519"/>
    </source>
</evidence>
<evidence type="ECO:0000313" key="2">
    <source>
        <dbReference type="EMBL" id="GCE44105.1"/>
    </source>
</evidence>
<organism evidence="2 3">
    <name type="scientific">Rhodococcus wratislaviensis</name>
    <name type="common">Tsukamurella wratislaviensis</name>
    <dbReference type="NCBI Taxonomy" id="44752"/>
    <lineage>
        <taxon>Bacteria</taxon>
        <taxon>Bacillati</taxon>
        <taxon>Actinomycetota</taxon>
        <taxon>Actinomycetes</taxon>
        <taxon>Mycobacteriales</taxon>
        <taxon>Nocardiaceae</taxon>
        <taxon>Rhodococcus</taxon>
    </lineage>
</organism>
<accession>A0A402CKP1</accession>
<reference evidence="2 3" key="1">
    <citation type="submission" date="2018-11" db="EMBL/GenBank/DDBJ databases">
        <title>Microbial catabolism of amino acid.</title>
        <authorList>
            <person name="Hibi M."/>
            <person name="Ogawa J."/>
        </authorList>
    </citation>
    <scope>NUCLEOTIDE SEQUENCE [LARGE SCALE GENOMIC DNA]</scope>
    <source>
        <strain evidence="2 3">C31-06</strain>
    </source>
</reference>
<dbReference type="Proteomes" id="UP000287519">
    <property type="component" value="Unassembled WGS sequence"/>
</dbReference>
<comment type="caution">
    <text evidence="2">The sequence shown here is derived from an EMBL/GenBank/DDBJ whole genome shotgun (WGS) entry which is preliminary data.</text>
</comment>